<dbReference type="STRING" id="105696.A0A1Y2LXU5"/>
<reference evidence="2 3" key="1">
    <citation type="journal article" date="2017" name="Genome Announc.">
        <title>Genome sequence of the saprophytic ascomycete Epicoccum nigrum ICMP 19927 strain isolated from New Zealand.</title>
        <authorList>
            <person name="Fokin M."/>
            <person name="Fleetwood D."/>
            <person name="Weir B.S."/>
            <person name="Villas-Boas S.G."/>
        </authorList>
    </citation>
    <scope>NUCLEOTIDE SEQUENCE [LARGE SCALE GENOMIC DNA]</scope>
    <source>
        <strain evidence="2 3">ICMP 19927</strain>
    </source>
</reference>
<dbReference type="InParanoid" id="A0A1Y2LXU5"/>
<organism evidence="2 3">
    <name type="scientific">Epicoccum nigrum</name>
    <name type="common">Soil fungus</name>
    <name type="synonym">Epicoccum purpurascens</name>
    <dbReference type="NCBI Taxonomy" id="105696"/>
    <lineage>
        <taxon>Eukaryota</taxon>
        <taxon>Fungi</taxon>
        <taxon>Dikarya</taxon>
        <taxon>Ascomycota</taxon>
        <taxon>Pezizomycotina</taxon>
        <taxon>Dothideomycetes</taxon>
        <taxon>Pleosporomycetidae</taxon>
        <taxon>Pleosporales</taxon>
        <taxon>Pleosporineae</taxon>
        <taxon>Didymellaceae</taxon>
        <taxon>Epicoccum</taxon>
    </lineage>
</organism>
<dbReference type="Gene3D" id="3.90.1200.10">
    <property type="match status" value="1"/>
</dbReference>
<sequence>MSFWTRAHLTEADRSACLAALQRTYPGYGMEEHEHQGLCSYTLLLSPRQQQQQQQQQLVVQIRVARHALREEVARAAREVYGAVAPEVRAVGVRLPRGLGGWEMGRVGGTPLSVLMMRGGDAGGAGRLAERSRALVVSFAGVVARSWPKGKKGLGRRDSGVLPSSVPRSFEGARAMLPLCTGRVGSRIAPKLAQLAAELPDGWLRAEARDKLDRIQSVHDYPVVLTHGDLIPSNVLVDDDTWTITGLVDWAEAEPLPFGTCLYGLEHLLGALVSEPRDGGMAWVYRYGPCAPELRELFYNTLVALVPELGHRQEELRLMRDVGVLLWHGYAWDDGAVDRVVDEGRDGEELAKLRAMLSV</sequence>
<dbReference type="Pfam" id="PF01636">
    <property type="entry name" value="APH"/>
    <property type="match status" value="1"/>
</dbReference>
<evidence type="ECO:0000313" key="3">
    <source>
        <dbReference type="Proteomes" id="UP000193240"/>
    </source>
</evidence>
<feature type="domain" description="Aminoglycoside phosphotransferase" evidence="1">
    <location>
        <begin position="64"/>
        <end position="254"/>
    </location>
</feature>
<dbReference type="Proteomes" id="UP000193240">
    <property type="component" value="Unassembled WGS sequence"/>
</dbReference>
<dbReference type="InterPro" id="IPR002575">
    <property type="entry name" value="Aminoglycoside_PTrfase"/>
</dbReference>
<dbReference type="OMA" id="LWHGIAF"/>
<name>A0A1Y2LXU5_EPING</name>
<dbReference type="SUPFAM" id="SSF56112">
    <property type="entry name" value="Protein kinase-like (PK-like)"/>
    <property type="match status" value="1"/>
</dbReference>
<dbReference type="InterPro" id="IPR011009">
    <property type="entry name" value="Kinase-like_dom_sf"/>
</dbReference>
<gene>
    <name evidence="2" type="ORF">B5807_06864</name>
</gene>
<protein>
    <recommendedName>
        <fullName evidence="1">Aminoglycoside phosphotransferase domain-containing protein</fullName>
    </recommendedName>
</protein>
<keyword evidence="3" id="KW-1185">Reference proteome</keyword>
<dbReference type="AlphaFoldDB" id="A0A1Y2LXU5"/>
<accession>A0A1Y2LXU5</accession>
<evidence type="ECO:0000313" key="2">
    <source>
        <dbReference type="EMBL" id="OSS48724.1"/>
    </source>
</evidence>
<dbReference type="EMBL" id="KZ107845">
    <property type="protein sequence ID" value="OSS48724.1"/>
    <property type="molecule type" value="Genomic_DNA"/>
</dbReference>
<proteinExistence type="predicted"/>
<evidence type="ECO:0000259" key="1">
    <source>
        <dbReference type="Pfam" id="PF01636"/>
    </source>
</evidence>